<dbReference type="EMBL" id="JBHTKM010000016">
    <property type="protein sequence ID" value="MFD1015033.1"/>
    <property type="molecule type" value="Genomic_DNA"/>
</dbReference>
<accession>A0ABW3KQB7</accession>
<evidence type="ECO:0000313" key="2">
    <source>
        <dbReference type="Proteomes" id="UP001597086"/>
    </source>
</evidence>
<organism evidence="1 2">
    <name type="scientific">Winogradskyella rapida</name>
    <dbReference type="NCBI Taxonomy" id="549701"/>
    <lineage>
        <taxon>Bacteria</taxon>
        <taxon>Pseudomonadati</taxon>
        <taxon>Bacteroidota</taxon>
        <taxon>Flavobacteriia</taxon>
        <taxon>Flavobacteriales</taxon>
        <taxon>Flavobacteriaceae</taxon>
        <taxon>Winogradskyella</taxon>
    </lineage>
</organism>
<dbReference type="PROSITE" id="PS51257">
    <property type="entry name" value="PROKAR_LIPOPROTEIN"/>
    <property type="match status" value="1"/>
</dbReference>
<gene>
    <name evidence="1" type="ORF">ACFQ13_03780</name>
</gene>
<name>A0ABW3KQB7_9FLAO</name>
<keyword evidence="2" id="KW-1185">Reference proteome</keyword>
<protein>
    <submittedName>
        <fullName evidence="1">Uncharacterized protein</fullName>
    </submittedName>
</protein>
<proteinExistence type="predicted"/>
<sequence length="226" mass="26245">MKYYILTLLIGIILIGCSNDDETELVQSSCDFINFKYYNGTQDFLGEMSNEYILIAVDTTYSDNEIENFISTTNIFDQNYNYTIHNITQYKFKEIPLKLNTSKNCEEITQIISDLNENNIISYTHFTMITDDCNNAIWEPMGDLCINTYGSNFYVKVFDENDLTDLNQMISETNTELVEQNQFMEKWFELRATKESNGDGLAMANYFYESGLFEHSESGLSKYPVE</sequence>
<dbReference type="Proteomes" id="UP001597086">
    <property type="component" value="Unassembled WGS sequence"/>
</dbReference>
<evidence type="ECO:0000313" key="1">
    <source>
        <dbReference type="EMBL" id="MFD1015033.1"/>
    </source>
</evidence>
<comment type="caution">
    <text evidence="1">The sequence shown here is derived from an EMBL/GenBank/DDBJ whole genome shotgun (WGS) entry which is preliminary data.</text>
</comment>
<dbReference type="RefSeq" id="WP_386114177.1">
    <property type="nucleotide sequence ID" value="NZ_JBHTKM010000016.1"/>
</dbReference>
<reference evidence="2" key="1">
    <citation type="journal article" date="2019" name="Int. J. Syst. Evol. Microbiol.">
        <title>The Global Catalogue of Microorganisms (GCM) 10K type strain sequencing project: providing services to taxonomists for standard genome sequencing and annotation.</title>
        <authorList>
            <consortium name="The Broad Institute Genomics Platform"/>
            <consortium name="The Broad Institute Genome Sequencing Center for Infectious Disease"/>
            <person name="Wu L."/>
            <person name="Ma J."/>
        </authorList>
    </citation>
    <scope>NUCLEOTIDE SEQUENCE [LARGE SCALE GENOMIC DNA]</scope>
    <source>
        <strain evidence="2">CCUG 56098</strain>
    </source>
</reference>